<feature type="chain" id="PRO_5041311183" evidence="2">
    <location>
        <begin position="24"/>
        <end position="283"/>
    </location>
</feature>
<feature type="signal peptide" evidence="2">
    <location>
        <begin position="1"/>
        <end position="23"/>
    </location>
</feature>
<reference evidence="3" key="1">
    <citation type="submission" date="2023-01" db="EMBL/GenBank/DDBJ databases">
        <authorList>
            <person name="Piombo E."/>
        </authorList>
    </citation>
    <scope>NUCLEOTIDE SEQUENCE</scope>
</reference>
<sequence length="283" mass="30686">MVAITRTAAAGIAVLSALKGAAASTETRDVFDDVAALDARDVLNEGAEPLALDARDFDDELYYETRDFDDDLEKRFFLAKIAKKVVGGAARLIGGRHRRSLDDTEDFLEGRGIEEDVVAFDTRDLGDDVPLEARAILDGSHPDLVVVNKRIFRTIAKGLGRLVGGRSIDDEDLEVRDFDDYEVSFETRDEEESTSEGPSGDAPSPSRKGKGLKKLNGKKRKSLKSLKGLKSKKSGKKVKSSKKSGKKRAKSGKKSGKKSGQKSGKKSGKKGTRSVDGGEFYEA</sequence>
<evidence type="ECO:0000313" key="4">
    <source>
        <dbReference type="Proteomes" id="UP001160390"/>
    </source>
</evidence>
<evidence type="ECO:0000313" key="3">
    <source>
        <dbReference type="EMBL" id="CAI6092180.1"/>
    </source>
</evidence>
<keyword evidence="4" id="KW-1185">Reference proteome</keyword>
<evidence type="ECO:0000256" key="2">
    <source>
        <dbReference type="SAM" id="SignalP"/>
    </source>
</evidence>
<organism evidence="3 4">
    <name type="scientific">Clonostachys chloroleuca</name>
    <dbReference type="NCBI Taxonomy" id="1926264"/>
    <lineage>
        <taxon>Eukaryota</taxon>
        <taxon>Fungi</taxon>
        <taxon>Dikarya</taxon>
        <taxon>Ascomycota</taxon>
        <taxon>Pezizomycotina</taxon>
        <taxon>Sordariomycetes</taxon>
        <taxon>Hypocreomycetidae</taxon>
        <taxon>Hypocreales</taxon>
        <taxon>Bionectriaceae</taxon>
        <taxon>Clonostachys</taxon>
    </lineage>
</organism>
<gene>
    <name evidence="3" type="ORF">CCHLO57077_00011183</name>
</gene>
<protein>
    <submittedName>
        <fullName evidence="3">Uncharacterized protein</fullName>
    </submittedName>
</protein>
<feature type="region of interest" description="Disordered" evidence="1">
    <location>
        <begin position="186"/>
        <end position="283"/>
    </location>
</feature>
<dbReference type="EMBL" id="CABFNP030001198">
    <property type="protein sequence ID" value="CAI6092180.1"/>
    <property type="molecule type" value="Genomic_DNA"/>
</dbReference>
<dbReference type="AlphaFoldDB" id="A0AA35M8P0"/>
<proteinExistence type="predicted"/>
<evidence type="ECO:0000256" key="1">
    <source>
        <dbReference type="SAM" id="MobiDB-lite"/>
    </source>
</evidence>
<keyword evidence="2" id="KW-0732">Signal</keyword>
<accession>A0AA35M8P0</accession>
<feature type="compositionally biased region" description="Basic residues" evidence="1">
    <location>
        <begin position="207"/>
        <end position="272"/>
    </location>
</feature>
<name>A0AA35M8P0_9HYPO</name>
<dbReference type="Proteomes" id="UP001160390">
    <property type="component" value="Unassembled WGS sequence"/>
</dbReference>
<comment type="caution">
    <text evidence="3">The sequence shown here is derived from an EMBL/GenBank/DDBJ whole genome shotgun (WGS) entry which is preliminary data.</text>
</comment>